<proteinExistence type="predicted"/>
<dbReference type="AlphaFoldDB" id="A0AAV6YR93"/>
<keyword evidence="2" id="KW-1185">Reference proteome</keyword>
<comment type="caution">
    <text evidence="1">The sequence shown here is derived from an EMBL/GenBank/DDBJ whole genome shotgun (WGS) entry which is preliminary data.</text>
</comment>
<protein>
    <submittedName>
        <fullName evidence="1">Uncharacterized protein</fullName>
    </submittedName>
</protein>
<evidence type="ECO:0000313" key="1">
    <source>
        <dbReference type="EMBL" id="KAG8539461.1"/>
    </source>
</evidence>
<name>A0AAV6YR93_ENGPU</name>
<evidence type="ECO:0000313" key="2">
    <source>
        <dbReference type="Proteomes" id="UP000824782"/>
    </source>
</evidence>
<sequence length="104" mass="11296">MHELSTLRLPSSLVYILLKKKKNYPTSCGGTTTPSSEQSTYFHHSVILQRKIAFFPPINEAPSALEAVLSLLRSPLLCNGVVLGSKGGVPAVTTPPPVHRRQFA</sequence>
<dbReference type="EMBL" id="WNYA01014642">
    <property type="protein sequence ID" value="KAG8539461.1"/>
    <property type="molecule type" value="Genomic_DNA"/>
</dbReference>
<gene>
    <name evidence="1" type="ORF">GDO81_020886</name>
</gene>
<dbReference type="Proteomes" id="UP000824782">
    <property type="component" value="Unassembled WGS sequence"/>
</dbReference>
<reference evidence="1" key="1">
    <citation type="thesis" date="2020" institute="ProQuest LLC" country="789 East Eisenhower Parkway, Ann Arbor, MI, USA">
        <title>Comparative Genomics and Chromosome Evolution.</title>
        <authorList>
            <person name="Mudd A.B."/>
        </authorList>
    </citation>
    <scope>NUCLEOTIDE SEQUENCE</scope>
    <source>
        <strain evidence="1">237g6f4</strain>
        <tissue evidence="1">Blood</tissue>
    </source>
</reference>
<organism evidence="1 2">
    <name type="scientific">Engystomops pustulosus</name>
    <name type="common">Tungara frog</name>
    <name type="synonym">Physalaemus pustulosus</name>
    <dbReference type="NCBI Taxonomy" id="76066"/>
    <lineage>
        <taxon>Eukaryota</taxon>
        <taxon>Metazoa</taxon>
        <taxon>Chordata</taxon>
        <taxon>Craniata</taxon>
        <taxon>Vertebrata</taxon>
        <taxon>Euteleostomi</taxon>
        <taxon>Amphibia</taxon>
        <taxon>Batrachia</taxon>
        <taxon>Anura</taxon>
        <taxon>Neobatrachia</taxon>
        <taxon>Hyloidea</taxon>
        <taxon>Leptodactylidae</taxon>
        <taxon>Leiuperinae</taxon>
        <taxon>Engystomops</taxon>
    </lineage>
</organism>
<accession>A0AAV6YR93</accession>